<reference evidence="5 6" key="1">
    <citation type="submission" date="2017-10" db="EMBL/GenBank/DDBJ databases">
        <title>Two draft genome sequences of Pusillimonas sp. strains isolated from a nitrate- and radionuclide-contaminated groundwater in Russia.</title>
        <authorList>
            <person name="Grouzdev D.S."/>
            <person name="Tourova T.P."/>
            <person name="Goeva M.A."/>
            <person name="Babich T.L."/>
            <person name="Sokolova D.S."/>
            <person name="Abdullin R."/>
            <person name="Poltaraus A.B."/>
            <person name="Toshchakov S.V."/>
            <person name="Nazina T.N."/>
        </authorList>
    </citation>
    <scope>NUCLEOTIDE SEQUENCE [LARGE SCALE GENOMIC DNA]</scope>
    <source>
        <strain evidence="5 6">JR1/69-2-13</strain>
    </source>
</reference>
<dbReference type="GO" id="GO:0005829">
    <property type="term" value="C:cytosol"/>
    <property type="evidence" value="ECO:0007669"/>
    <property type="project" value="TreeGrafter"/>
</dbReference>
<name>A0A2N4UGQ7_9BURK</name>
<protein>
    <recommendedName>
        <fullName evidence="2">3-hydroxyisobutyryl-CoA hydrolase</fullName>
        <ecNumber evidence="2">3.1.2.4</ecNumber>
    </recommendedName>
</protein>
<dbReference type="NCBIfam" id="NF004127">
    <property type="entry name" value="PRK05617.1"/>
    <property type="match status" value="1"/>
</dbReference>
<evidence type="ECO:0000256" key="1">
    <source>
        <dbReference type="ARBA" id="ARBA00001709"/>
    </source>
</evidence>
<dbReference type="Pfam" id="PF16113">
    <property type="entry name" value="ECH_2"/>
    <property type="match status" value="1"/>
</dbReference>
<comment type="catalytic activity">
    <reaction evidence="1">
        <text>3-hydroxy-2-methylpropanoyl-CoA + H2O = 3-hydroxy-2-methylpropanoate + CoA + H(+)</text>
        <dbReference type="Rhea" id="RHEA:20888"/>
        <dbReference type="ChEBI" id="CHEBI:11805"/>
        <dbReference type="ChEBI" id="CHEBI:15377"/>
        <dbReference type="ChEBI" id="CHEBI:15378"/>
        <dbReference type="ChEBI" id="CHEBI:57287"/>
        <dbReference type="ChEBI" id="CHEBI:57340"/>
        <dbReference type="EC" id="3.1.2.4"/>
    </reaction>
</comment>
<dbReference type="PANTHER" id="PTHR43176:SF3">
    <property type="entry name" value="3-HYDROXYISOBUTYRYL-COA HYDROLASE, MITOCHONDRIAL"/>
    <property type="match status" value="1"/>
</dbReference>
<evidence type="ECO:0000313" key="6">
    <source>
        <dbReference type="Proteomes" id="UP000234328"/>
    </source>
</evidence>
<dbReference type="OrthoDB" id="9790967at2"/>
<proteinExistence type="predicted"/>
<organism evidence="5 6">
    <name type="scientific">Pollutimonas nitritireducens</name>
    <dbReference type="NCBI Taxonomy" id="2045209"/>
    <lineage>
        <taxon>Bacteria</taxon>
        <taxon>Pseudomonadati</taxon>
        <taxon>Pseudomonadota</taxon>
        <taxon>Betaproteobacteria</taxon>
        <taxon>Burkholderiales</taxon>
        <taxon>Alcaligenaceae</taxon>
        <taxon>Pollutimonas</taxon>
    </lineage>
</organism>
<dbReference type="InterPro" id="IPR032259">
    <property type="entry name" value="HIBYL-CoA-H"/>
</dbReference>
<dbReference type="RefSeq" id="WP_102069635.1">
    <property type="nucleotide sequence ID" value="NZ_PDNV01000005.1"/>
</dbReference>
<dbReference type="Proteomes" id="UP000234328">
    <property type="component" value="Unassembled WGS sequence"/>
</dbReference>
<evidence type="ECO:0000313" key="5">
    <source>
        <dbReference type="EMBL" id="PLC54197.1"/>
    </source>
</evidence>
<feature type="domain" description="Enoyl-CoA hydratase/isomerase" evidence="4">
    <location>
        <begin position="18"/>
        <end position="360"/>
    </location>
</feature>
<gene>
    <name evidence="5" type="ORF">CR155_08740</name>
</gene>
<dbReference type="EMBL" id="PDNV01000005">
    <property type="protein sequence ID" value="PLC54197.1"/>
    <property type="molecule type" value="Genomic_DNA"/>
</dbReference>
<dbReference type="PANTHER" id="PTHR43176">
    <property type="entry name" value="3-HYDROXYISOBUTYRYL-COA HYDROLASE-RELATED"/>
    <property type="match status" value="1"/>
</dbReference>
<accession>A0A2N4UGQ7</accession>
<sequence length="384" mass="41967">MNSPLLFQVIETAATTKVGIATLNTPQTLNGLSLEMCELLATQLGDWQADESIAMVILKGAGDRAFCAGGDLHGLYRSMQENVGRLAWDNVYARHFFDTEYRLDYQIHTYSKPVLCWGSGIVMGGGVGLMMGASHRVVTETTRFAMPEITIGLYPDVGGSWMLARLPGGTGLFLALTGAQLGHSDCRYLGLADYTLDSGQWDELVRQIQAASWSVADSENHVLLERLLRGMQSAAGAEPGPLEKSHALIRKACDGKDFDAICSNIASFSDNADPWLKRAATTFMAGSPGSARLCFALLDRVRLHSLADVFRDEYIVSLHCGVEGDFQEGIRALLIDKDKQPRWNPATLAQATDAWVQRFFQPPWPESIGHPLADLGEERTSGKI</sequence>
<dbReference type="InterPro" id="IPR029045">
    <property type="entry name" value="ClpP/crotonase-like_dom_sf"/>
</dbReference>
<dbReference type="EC" id="3.1.2.4" evidence="2"/>
<keyword evidence="6" id="KW-1185">Reference proteome</keyword>
<dbReference type="AlphaFoldDB" id="A0A2N4UGQ7"/>
<keyword evidence="3" id="KW-0378">Hydrolase</keyword>
<dbReference type="InterPro" id="IPR045004">
    <property type="entry name" value="ECH_dom"/>
</dbReference>
<evidence type="ECO:0000256" key="3">
    <source>
        <dbReference type="ARBA" id="ARBA00022801"/>
    </source>
</evidence>
<comment type="caution">
    <text evidence="5">The sequence shown here is derived from an EMBL/GenBank/DDBJ whole genome shotgun (WGS) entry which is preliminary data.</text>
</comment>
<dbReference type="GO" id="GO:0003860">
    <property type="term" value="F:3-hydroxyisobutyryl-CoA hydrolase activity"/>
    <property type="evidence" value="ECO:0007669"/>
    <property type="project" value="UniProtKB-EC"/>
</dbReference>
<dbReference type="Gene3D" id="3.90.226.10">
    <property type="entry name" value="2-enoyl-CoA Hydratase, Chain A, domain 1"/>
    <property type="match status" value="1"/>
</dbReference>
<evidence type="ECO:0000259" key="4">
    <source>
        <dbReference type="Pfam" id="PF16113"/>
    </source>
</evidence>
<evidence type="ECO:0000256" key="2">
    <source>
        <dbReference type="ARBA" id="ARBA00011915"/>
    </source>
</evidence>
<dbReference type="GO" id="GO:0006574">
    <property type="term" value="P:L-valine catabolic process"/>
    <property type="evidence" value="ECO:0007669"/>
    <property type="project" value="TreeGrafter"/>
</dbReference>
<dbReference type="CDD" id="cd06558">
    <property type="entry name" value="crotonase-like"/>
    <property type="match status" value="1"/>
</dbReference>
<dbReference type="SUPFAM" id="SSF52096">
    <property type="entry name" value="ClpP/crotonase"/>
    <property type="match status" value="1"/>
</dbReference>